<feature type="domain" description="Metallo-beta-lactamase" evidence="2">
    <location>
        <begin position="113"/>
        <end position="314"/>
    </location>
</feature>
<dbReference type="GO" id="GO:0005737">
    <property type="term" value="C:cytoplasm"/>
    <property type="evidence" value="ECO:0007669"/>
    <property type="project" value="TreeGrafter"/>
</dbReference>
<evidence type="ECO:0000256" key="1">
    <source>
        <dbReference type="SAM" id="MobiDB-lite"/>
    </source>
</evidence>
<dbReference type="InterPro" id="IPR036866">
    <property type="entry name" value="RibonucZ/Hydroxyglut_hydro"/>
</dbReference>
<dbReference type="RefSeq" id="WP_049714406.1">
    <property type="nucleotide sequence ID" value="NZ_LFXA01000002.1"/>
</dbReference>
<dbReference type="InterPro" id="IPR001279">
    <property type="entry name" value="Metallo-B-lactamas"/>
</dbReference>
<comment type="caution">
    <text evidence="3">The sequence shown here is derived from an EMBL/GenBank/DDBJ whole genome shotgun (WGS) entry which is preliminary data.</text>
</comment>
<feature type="region of interest" description="Disordered" evidence="1">
    <location>
        <begin position="1"/>
        <end position="23"/>
    </location>
</feature>
<dbReference type="PANTHER" id="PTHR15032:SF4">
    <property type="entry name" value="N-ACYL-PHOSPHATIDYLETHANOLAMINE-HYDROLYZING PHOSPHOLIPASE D"/>
    <property type="match status" value="1"/>
</dbReference>
<dbReference type="Gene3D" id="3.60.15.10">
    <property type="entry name" value="Ribonuclease Z/Hydroxyacylglutathione hydrolase-like"/>
    <property type="match status" value="1"/>
</dbReference>
<dbReference type="PANTHER" id="PTHR15032">
    <property type="entry name" value="N-ACYL-PHOSPHATIDYLETHANOLAMINE-HYDROLYZING PHOSPHOLIPASE D"/>
    <property type="match status" value="1"/>
</dbReference>
<sequence length="392" mass="42308">MTGFRPPRSPLDALRPAAFGADPSGERMARVRRSPNFRDGVFVNPVAASGTPSGSLPAFLGTYFRKEERVRRAPARAIPVHPTTVADLARPAASGLRLTWLGHSSVLAETDGHRVLFDPVWSERCSPFAFAGPRRLHPVPVPLAETGPLDAVVISHDHYDHLDMPTIRALIRTRAVFVVPLGVGAHLEHWGVPAGRIAELDWHESTLVGGLTLTATPARHFCGRALRNTQHTLWASWVVAGPQHRIFHSGDTGYFPGFADIGEQYGPFDATMVQIGAYADMWPDIHMTPEEGLRAHLDLQGGDPGRGILLPVHWGTFNLAPHPWAEPADRTAVAARRAGVRYAVPRPGQPFEPADGLAPDAWWREAAATPAGGWPALPPLADAAAPALVTEG</sequence>
<dbReference type="Proteomes" id="UP000037288">
    <property type="component" value="Unassembled WGS sequence"/>
</dbReference>
<name>A0A0K9XK69_9ACTN</name>
<evidence type="ECO:0000259" key="2">
    <source>
        <dbReference type="Pfam" id="PF12706"/>
    </source>
</evidence>
<dbReference type="PATRIC" id="fig|1678637.3.peg.750"/>
<gene>
    <name evidence="3" type="ORF">AC230_03420</name>
</gene>
<dbReference type="SUPFAM" id="SSF56281">
    <property type="entry name" value="Metallo-hydrolase/oxidoreductase"/>
    <property type="match status" value="1"/>
</dbReference>
<dbReference type="AlphaFoldDB" id="A0A0K9XK69"/>
<proteinExistence type="predicted"/>
<dbReference type="EMBL" id="LFXA01000002">
    <property type="protein sequence ID" value="KNB53683.1"/>
    <property type="molecule type" value="Genomic_DNA"/>
</dbReference>
<dbReference type="OrthoDB" id="9805728at2"/>
<evidence type="ECO:0000313" key="4">
    <source>
        <dbReference type="Proteomes" id="UP000037288"/>
    </source>
</evidence>
<evidence type="ECO:0000313" key="3">
    <source>
        <dbReference type="EMBL" id="KNB53683.1"/>
    </source>
</evidence>
<reference evidence="4" key="1">
    <citation type="submission" date="2015-07" db="EMBL/GenBank/DDBJ databases">
        <title>Draft genome sequence of Streptomyces sp. CMAA 1322, a bacterium isolated from Caatinga biome, from dry forest semiarid of Brazil.</title>
        <authorList>
            <person name="Santos S.N."/>
            <person name="Gacesa R."/>
            <person name="Taketani R.G."/>
            <person name="Long P.F."/>
            <person name="Melo I.S."/>
        </authorList>
    </citation>
    <scope>NUCLEOTIDE SEQUENCE [LARGE SCALE GENOMIC DNA]</scope>
    <source>
        <strain evidence="4">CMAA 1322</strain>
    </source>
</reference>
<keyword evidence="4" id="KW-1185">Reference proteome</keyword>
<organism evidence="3 4">
    <name type="scientific">Streptomyces caatingaensis</name>
    <dbReference type="NCBI Taxonomy" id="1678637"/>
    <lineage>
        <taxon>Bacteria</taxon>
        <taxon>Bacillati</taxon>
        <taxon>Actinomycetota</taxon>
        <taxon>Actinomycetes</taxon>
        <taxon>Kitasatosporales</taxon>
        <taxon>Streptomycetaceae</taxon>
        <taxon>Streptomyces</taxon>
    </lineage>
</organism>
<dbReference type="Pfam" id="PF12706">
    <property type="entry name" value="Lactamase_B_2"/>
    <property type="match status" value="1"/>
</dbReference>
<accession>A0A0K9XK69</accession>
<dbReference type="STRING" id="1678637.AC230_03420"/>
<protein>
    <submittedName>
        <fullName evidence="3">Metallo-beta-lactamase</fullName>
    </submittedName>
</protein>